<reference evidence="9 10" key="1">
    <citation type="submission" date="2016-10" db="EMBL/GenBank/DDBJ databases">
        <authorList>
            <person name="de Groot N.N."/>
        </authorList>
    </citation>
    <scope>NUCLEOTIDE SEQUENCE [LARGE SCALE GENOMIC DNA]</scope>
    <source>
        <strain evidence="9 10">Nm22</strain>
    </source>
</reference>
<dbReference type="InterPro" id="IPR001750">
    <property type="entry name" value="ND/Mrp_TM"/>
</dbReference>
<sequence length="522" mass="57414">MDYLVIFIPLLPFVAAILIGFGHLFNQISGQKGEAKSADIAKNAIYLSCVAAIALLVADLLGHNQGSLTAVQWLDSGDLEIELNFITSGFSVIVAVLFAIILVIVTRFSTNYIHKESGFHRFFFVLSLFSSSILLLVLSGNAAATFFGWEIAGLCSYLLISFAYDRPIAGINATRVFVTNRIGDTGFILGIALAFYFGDTINWLDLNSVAESMATPTVTIMSLCFVVAAMAKSAQLPFTPWLARAMEGPTPSSAVFYGAVMIHAGIFLIILLRPVIEQAPLTMGLLVVVGLLTAVYSFIVGLTQTDVKSSLCFAISGQLGLMFLECGLGLWELAMWHLCAHAIVRSYQVLTAPSLLHYVHGNPMKPVPETVANKRWLYIASLQRFWLDPITDRTLVRPVNGLGYDLDRFDKNIIDRAMGDPASSFTAITTLTQLENKTHKNRLEEVHVEFVKGKGIVGKLLEWIANIMNWFEERLVLRGIGMDLVTMGRKLGQAANTFELLILKPRYLVLFVFIVLMLAASI</sequence>
<evidence type="ECO:0000256" key="5">
    <source>
        <dbReference type="RuleBase" id="RU000320"/>
    </source>
</evidence>
<keyword evidence="3 6" id="KW-1133">Transmembrane helix</keyword>
<feature type="transmembrane region" description="Helical" evidence="6">
    <location>
        <begin position="281"/>
        <end position="299"/>
    </location>
</feature>
<evidence type="ECO:0000259" key="8">
    <source>
        <dbReference type="Pfam" id="PF00662"/>
    </source>
</evidence>
<name>A0A1H8IKH9_9PROT</name>
<dbReference type="InterPro" id="IPR001516">
    <property type="entry name" value="Proton_antipo_N"/>
</dbReference>
<proteinExistence type="predicted"/>
<evidence type="ECO:0000256" key="6">
    <source>
        <dbReference type="SAM" id="Phobius"/>
    </source>
</evidence>
<dbReference type="OrthoDB" id="9768329at2"/>
<keyword evidence="4 6" id="KW-0472">Membrane</keyword>
<feature type="transmembrane region" description="Helical" evidence="6">
    <location>
        <begin position="118"/>
        <end position="140"/>
    </location>
</feature>
<dbReference type="PANTHER" id="PTHR42829">
    <property type="entry name" value="NADH-UBIQUINONE OXIDOREDUCTASE CHAIN 5"/>
    <property type="match status" value="1"/>
</dbReference>
<dbReference type="InterPro" id="IPR003945">
    <property type="entry name" value="NU5C-like"/>
</dbReference>
<dbReference type="GO" id="GO:0015990">
    <property type="term" value="P:electron transport coupled proton transport"/>
    <property type="evidence" value="ECO:0007669"/>
    <property type="project" value="TreeGrafter"/>
</dbReference>
<dbReference type="PANTHER" id="PTHR42829:SF2">
    <property type="entry name" value="NADH-UBIQUINONE OXIDOREDUCTASE CHAIN 5"/>
    <property type="match status" value="1"/>
</dbReference>
<dbReference type="GO" id="GO:0003954">
    <property type="term" value="F:NADH dehydrogenase activity"/>
    <property type="evidence" value="ECO:0007669"/>
    <property type="project" value="TreeGrafter"/>
</dbReference>
<dbReference type="GO" id="GO:0042773">
    <property type="term" value="P:ATP synthesis coupled electron transport"/>
    <property type="evidence" value="ECO:0007669"/>
    <property type="project" value="InterPro"/>
</dbReference>
<evidence type="ECO:0000256" key="1">
    <source>
        <dbReference type="ARBA" id="ARBA00004127"/>
    </source>
</evidence>
<dbReference type="Pfam" id="PF00662">
    <property type="entry name" value="Proton_antipo_N"/>
    <property type="match status" value="1"/>
</dbReference>
<accession>A0A1H8IKH9</accession>
<evidence type="ECO:0000259" key="7">
    <source>
        <dbReference type="Pfam" id="PF00361"/>
    </source>
</evidence>
<dbReference type="GO" id="GO:0016020">
    <property type="term" value="C:membrane"/>
    <property type="evidence" value="ECO:0007669"/>
    <property type="project" value="UniProtKB-SubCell"/>
</dbReference>
<dbReference type="STRING" id="917.SAMN05216326_1038"/>
<dbReference type="Proteomes" id="UP000199459">
    <property type="component" value="Unassembled WGS sequence"/>
</dbReference>
<feature type="transmembrane region" description="Helical" evidence="6">
    <location>
        <begin position="218"/>
        <end position="242"/>
    </location>
</feature>
<feature type="transmembrane region" description="Helical" evidence="6">
    <location>
        <begin position="176"/>
        <end position="198"/>
    </location>
</feature>
<evidence type="ECO:0000256" key="3">
    <source>
        <dbReference type="ARBA" id="ARBA00022989"/>
    </source>
</evidence>
<feature type="domain" description="NADH-Ubiquinone oxidoreductase (complex I) chain 5 N-terminal" evidence="8">
    <location>
        <begin position="73"/>
        <end position="123"/>
    </location>
</feature>
<evidence type="ECO:0000313" key="10">
    <source>
        <dbReference type="Proteomes" id="UP000199459"/>
    </source>
</evidence>
<feature type="transmembrane region" description="Helical" evidence="6">
    <location>
        <begin position="146"/>
        <end position="164"/>
    </location>
</feature>
<keyword evidence="9" id="KW-0830">Ubiquinone</keyword>
<evidence type="ECO:0000313" key="9">
    <source>
        <dbReference type="EMBL" id="SEN68852.1"/>
    </source>
</evidence>
<dbReference type="RefSeq" id="WP_090634654.1">
    <property type="nucleotide sequence ID" value="NZ_FOCP01000034.1"/>
</dbReference>
<evidence type="ECO:0000256" key="4">
    <source>
        <dbReference type="ARBA" id="ARBA00023136"/>
    </source>
</evidence>
<feature type="transmembrane region" description="Helical" evidence="6">
    <location>
        <begin position="254"/>
        <end position="275"/>
    </location>
</feature>
<evidence type="ECO:0000256" key="2">
    <source>
        <dbReference type="ARBA" id="ARBA00022692"/>
    </source>
</evidence>
<feature type="transmembrane region" description="Helical" evidence="6">
    <location>
        <begin position="311"/>
        <end position="331"/>
    </location>
</feature>
<dbReference type="GO" id="GO:0012505">
    <property type="term" value="C:endomembrane system"/>
    <property type="evidence" value="ECO:0007669"/>
    <property type="project" value="UniProtKB-SubCell"/>
</dbReference>
<dbReference type="EMBL" id="FOCP01000034">
    <property type="protein sequence ID" value="SEN68852.1"/>
    <property type="molecule type" value="Genomic_DNA"/>
</dbReference>
<dbReference type="AlphaFoldDB" id="A0A1H8IKH9"/>
<dbReference type="Pfam" id="PF00361">
    <property type="entry name" value="Proton_antipo_M"/>
    <property type="match status" value="1"/>
</dbReference>
<feature type="domain" description="NADH:quinone oxidoreductase/Mrp antiporter transmembrane" evidence="7">
    <location>
        <begin position="140"/>
        <end position="357"/>
    </location>
</feature>
<dbReference type="PRINTS" id="PR01434">
    <property type="entry name" value="NADHDHGNASE5"/>
</dbReference>
<protein>
    <submittedName>
        <fullName evidence="9">NADH-Ubiquinone oxidoreductase (Complex I), chain 5 N-terminus</fullName>
    </submittedName>
</protein>
<keyword evidence="2 5" id="KW-0812">Transmembrane</keyword>
<gene>
    <name evidence="9" type="ORF">SAMN05216325_1348</name>
</gene>
<feature type="transmembrane region" description="Helical" evidence="6">
    <location>
        <begin position="83"/>
        <end position="106"/>
    </location>
</feature>
<feature type="transmembrane region" description="Helical" evidence="6">
    <location>
        <begin position="45"/>
        <end position="63"/>
    </location>
</feature>
<feature type="transmembrane region" description="Helical" evidence="6">
    <location>
        <begin position="6"/>
        <end position="25"/>
    </location>
</feature>
<comment type="subcellular location">
    <subcellularLocation>
        <location evidence="1">Endomembrane system</location>
        <topology evidence="1">Multi-pass membrane protein</topology>
    </subcellularLocation>
    <subcellularLocation>
        <location evidence="5">Membrane</location>
        <topology evidence="5">Multi-pass membrane protein</topology>
    </subcellularLocation>
</comment>
<organism evidence="9 10">
    <name type="scientific">Nitrosomonas marina</name>
    <dbReference type="NCBI Taxonomy" id="917"/>
    <lineage>
        <taxon>Bacteria</taxon>
        <taxon>Pseudomonadati</taxon>
        <taxon>Pseudomonadota</taxon>
        <taxon>Betaproteobacteria</taxon>
        <taxon>Nitrosomonadales</taxon>
        <taxon>Nitrosomonadaceae</taxon>
        <taxon>Nitrosomonas</taxon>
    </lineage>
</organism>
<dbReference type="GO" id="GO:0008137">
    <property type="term" value="F:NADH dehydrogenase (ubiquinone) activity"/>
    <property type="evidence" value="ECO:0007669"/>
    <property type="project" value="InterPro"/>
</dbReference>